<sequence length="138" mass="16333">MKQLNIPFKLGMQYDNWEFDLEVTKDRIEDCDSYIYMGKKFNKFLNYSKYKTELIFNLDVLEAVLISFENSNSDYNELSEIVNLKLNCFSETLENNEVKICRFVTKSNEVWILETTSNLYLLVSNIKYSLDIINSLLC</sequence>
<comment type="caution">
    <text evidence="1">The sequence shown here is derived from an EMBL/GenBank/DDBJ whole genome shotgun (WGS) entry which is preliminary data.</text>
</comment>
<dbReference type="AlphaFoldDB" id="A0A255Z1U3"/>
<gene>
    <name evidence="1" type="ORF">CHU92_10930</name>
</gene>
<evidence type="ECO:0008006" key="3">
    <source>
        <dbReference type="Google" id="ProtNLM"/>
    </source>
</evidence>
<protein>
    <recommendedName>
        <fullName evidence="3">DUF3805 domain-containing protein</fullName>
    </recommendedName>
</protein>
<evidence type="ECO:0000313" key="1">
    <source>
        <dbReference type="EMBL" id="OYQ35422.1"/>
    </source>
</evidence>
<dbReference type="OrthoDB" id="1448900at2"/>
<name>A0A255Z1U3_9FLAO</name>
<proteinExistence type="predicted"/>
<dbReference type="Proteomes" id="UP000216605">
    <property type="component" value="Unassembled WGS sequence"/>
</dbReference>
<organism evidence="1 2">
    <name type="scientific">Flavobacterium cyanobacteriorum</name>
    <dbReference type="NCBI Taxonomy" id="2022802"/>
    <lineage>
        <taxon>Bacteria</taxon>
        <taxon>Pseudomonadati</taxon>
        <taxon>Bacteroidota</taxon>
        <taxon>Flavobacteriia</taxon>
        <taxon>Flavobacteriales</taxon>
        <taxon>Flavobacteriaceae</taxon>
        <taxon>Flavobacterium</taxon>
    </lineage>
</organism>
<reference evidence="1 2" key="1">
    <citation type="submission" date="2017-07" db="EMBL/GenBank/DDBJ databases">
        <title>Flavobacterium cyanobacteriorum sp. nov., isolated from cyanobacterial aggregates in a eutrophic lake.</title>
        <authorList>
            <person name="Cai H."/>
        </authorList>
    </citation>
    <scope>NUCLEOTIDE SEQUENCE [LARGE SCALE GENOMIC DNA]</scope>
    <source>
        <strain evidence="1 2">TH021</strain>
    </source>
</reference>
<dbReference type="RefSeq" id="WP_094415495.1">
    <property type="nucleotide sequence ID" value="NZ_NOXV01000284.1"/>
</dbReference>
<dbReference type="EMBL" id="NOXV01000284">
    <property type="protein sequence ID" value="OYQ35422.1"/>
    <property type="molecule type" value="Genomic_DNA"/>
</dbReference>
<evidence type="ECO:0000313" key="2">
    <source>
        <dbReference type="Proteomes" id="UP000216605"/>
    </source>
</evidence>
<accession>A0A255Z1U3</accession>
<keyword evidence="2" id="KW-1185">Reference proteome</keyword>